<dbReference type="PROSITE" id="PS51257">
    <property type="entry name" value="PROKAR_LIPOPROTEIN"/>
    <property type="match status" value="1"/>
</dbReference>
<dbReference type="Proteomes" id="UP000623681">
    <property type="component" value="Unassembled WGS sequence"/>
</dbReference>
<proteinExistence type="predicted"/>
<reference evidence="1" key="1">
    <citation type="submission" date="2021-01" db="EMBL/GenBank/DDBJ databases">
        <title>Genome public.</title>
        <authorList>
            <person name="Liu C."/>
            <person name="Sun Q."/>
        </authorList>
    </citation>
    <scope>NUCLEOTIDE SEQUENCE</scope>
    <source>
        <strain evidence="1">YIM B02565</strain>
    </source>
</reference>
<organism evidence="1 2">
    <name type="scientific">Clostridium paridis</name>
    <dbReference type="NCBI Taxonomy" id="2803863"/>
    <lineage>
        <taxon>Bacteria</taxon>
        <taxon>Bacillati</taxon>
        <taxon>Bacillota</taxon>
        <taxon>Clostridia</taxon>
        <taxon>Eubacteriales</taxon>
        <taxon>Clostridiaceae</taxon>
        <taxon>Clostridium</taxon>
    </lineage>
</organism>
<evidence type="ECO:0000313" key="2">
    <source>
        <dbReference type="Proteomes" id="UP000623681"/>
    </source>
</evidence>
<dbReference type="EMBL" id="JAESWA010000022">
    <property type="protein sequence ID" value="MBL4932344.1"/>
    <property type="molecule type" value="Genomic_DNA"/>
</dbReference>
<protein>
    <recommendedName>
        <fullName evidence="3">Lipoprotein</fullName>
    </recommendedName>
</protein>
<sequence>MKKILTFICLFVITSQFLIGCSTKKSVQFKEFYSQVIGFSENDEKSKPIPQDTILMLTNDDFQKFKDKYFTQREIPMDSPNKEKAVLYLQVPSPTSSVNQYSVESININNETLTVKLKKSTIAQVDGKSVFNGTWKWVIFIEVDKTNLNDSMDVVVKK</sequence>
<evidence type="ECO:0000313" key="1">
    <source>
        <dbReference type="EMBL" id="MBL4932344.1"/>
    </source>
</evidence>
<keyword evidence="2" id="KW-1185">Reference proteome</keyword>
<evidence type="ECO:0008006" key="3">
    <source>
        <dbReference type="Google" id="ProtNLM"/>
    </source>
</evidence>
<comment type="caution">
    <text evidence="1">The sequence shown here is derived from an EMBL/GenBank/DDBJ whole genome shotgun (WGS) entry which is preliminary data.</text>
</comment>
<name>A0A937FFD7_9CLOT</name>
<accession>A0A937FFD7</accession>
<dbReference type="RefSeq" id="WP_202767707.1">
    <property type="nucleotide sequence ID" value="NZ_JAESWA010000022.1"/>
</dbReference>
<dbReference type="AlphaFoldDB" id="A0A937FFD7"/>
<gene>
    <name evidence="1" type="ORF">JK634_11045</name>
</gene>